<dbReference type="Pfam" id="PF13374">
    <property type="entry name" value="TPR_10"/>
    <property type="match status" value="3"/>
</dbReference>
<gene>
    <name evidence="2" type="ORF">TsFJ059_004787</name>
</gene>
<dbReference type="GO" id="GO:0043531">
    <property type="term" value="F:ADP binding"/>
    <property type="evidence" value="ECO:0007669"/>
    <property type="project" value="InterPro"/>
</dbReference>
<reference evidence="2 3" key="1">
    <citation type="submission" date="2021-08" db="EMBL/GenBank/DDBJ databases">
        <title>The highly contiguous genome resource for Trichoderma semiorbis FJ059, a fungal antagonistic to plant pathogens.</title>
        <authorList>
            <person name="Liu T."/>
        </authorList>
    </citation>
    <scope>NUCLEOTIDE SEQUENCE [LARGE SCALE GENOMIC DNA]</scope>
    <source>
        <strain evidence="2 3">FJ059</strain>
    </source>
</reference>
<protein>
    <recommendedName>
        <fullName evidence="1">NB-ARC domain-containing protein</fullName>
    </recommendedName>
</protein>
<evidence type="ECO:0000259" key="1">
    <source>
        <dbReference type="Pfam" id="PF00931"/>
    </source>
</evidence>
<dbReference type="GO" id="GO:0009116">
    <property type="term" value="P:nucleoside metabolic process"/>
    <property type="evidence" value="ECO:0007669"/>
    <property type="project" value="InterPro"/>
</dbReference>
<dbReference type="Pfam" id="PF00931">
    <property type="entry name" value="NB-ARC"/>
    <property type="match status" value="1"/>
</dbReference>
<dbReference type="InterPro" id="IPR027417">
    <property type="entry name" value="P-loop_NTPase"/>
</dbReference>
<dbReference type="InterPro" id="IPR002182">
    <property type="entry name" value="NB-ARC"/>
</dbReference>
<dbReference type="SUPFAM" id="SSF52540">
    <property type="entry name" value="P-loop containing nucleoside triphosphate hydrolases"/>
    <property type="match status" value="1"/>
</dbReference>
<keyword evidence="3" id="KW-1185">Reference proteome</keyword>
<evidence type="ECO:0000313" key="3">
    <source>
        <dbReference type="Proteomes" id="UP000826573"/>
    </source>
</evidence>
<dbReference type="InterPro" id="IPR053137">
    <property type="entry name" value="NLR-like"/>
</dbReference>
<sequence>MGNTPIVLLLLPGEGKVDAASAAASLRSSYNNLSTVFVVWTCGALPKLLDETEVLLGDVIISEFVVRYDFGSQYPDEFKPKRSIEDMLGRPNKGTRSLNAQLKTQRSRDKLEDNAFKFLQQLQGKMVETKHRGKYDYPGAAYDKLFDPNYRHKHQDADACDTCRACVSNADPVCEIALKLNCADLGCRNDYLVPRDRLRERGLAEEAGSIGSPLLVIHTGGVGSADSVMKSGEARDRISRRDKVIAFEKEGAGVWDELPSCIIIKGVSDYADSHKPKGWEKYAAATAASTTKALLLYHFEDRQTKRHTGDRIFSVPFAENHSFVGRDGVVNSLIDKLFDQRKDRVALVGMGGVGKTQVALKIAYMMENKEPECSVLWRPAFSMAGFEQACAELVKKLNLQNTKDDDDRELIQQYLSSESVGRWLLILDNVDSEDILRGSQGDQGIYAYLPRSRNGQILVTTRWRKIAVDFAKRNVIEITEMEHKDAKNLLQNSLGSEYLIREDHTVDELLHLLTYLPLAIAQAAAYMDIFKVPIDEYLRLCRHSQQDMMELMRNQYQDDTLYNESQGAVATTWLISVSQLQEYRAAAAKLLFFIMWIEPQAIPQSILPDVGSELEKIEAIGTLSSFGFLRARPERGMYDMHSLVHMVMRFWAQDQGIDTEMKGNVLRHLAKVFVSDDWDDPDLWRPYLPHVLHVFGAYRQIDPISAADLGYWAVNCLLRDGRNKEALTVARQVAEIDEATLAQDDSGRLASQLILAAAYRANGQPKEASMLLEEGFQRQKAALPHDHTDLTTWKYHLARTYLQHKRVEEAIMLLEDVAKLQTTTFAQDHKTQLASQHLLAVAYAANKQIKEAIALLEHVVKIGATALSQDNPLQLQSQYELAKIYKANGQVKEAITLLEHVVKIWAAKVTPDHPARLLSQLDLEGLYRANGQVEEADALMAEIEQRTPDDLDGSLA</sequence>
<organism evidence="2 3">
    <name type="scientific">Trichoderma semiorbis</name>
    <dbReference type="NCBI Taxonomy" id="1491008"/>
    <lineage>
        <taxon>Eukaryota</taxon>
        <taxon>Fungi</taxon>
        <taxon>Dikarya</taxon>
        <taxon>Ascomycota</taxon>
        <taxon>Pezizomycotina</taxon>
        <taxon>Sordariomycetes</taxon>
        <taxon>Hypocreomycetidae</taxon>
        <taxon>Hypocreales</taxon>
        <taxon>Hypocreaceae</taxon>
        <taxon>Trichoderma</taxon>
    </lineage>
</organism>
<dbReference type="InterPro" id="IPR035994">
    <property type="entry name" value="Nucleoside_phosphorylase_sf"/>
</dbReference>
<comment type="caution">
    <text evidence="2">The sequence shown here is derived from an EMBL/GenBank/DDBJ whole genome shotgun (WGS) entry which is preliminary data.</text>
</comment>
<feature type="domain" description="NB-ARC" evidence="1">
    <location>
        <begin position="328"/>
        <end position="493"/>
    </location>
</feature>
<dbReference type="Gene3D" id="1.25.40.10">
    <property type="entry name" value="Tetratricopeptide repeat domain"/>
    <property type="match status" value="2"/>
</dbReference>
<dbReference type="Gene3D" id="3.40.50.300">
    <property type="entry name" value="P-loop containing nucleotide triphosphate hydrolases"/>
    <property type="match status" value="1"/>
</dbReference>
<dbReference type="InterPro" id="IPR011990">
    <property type="entry name" value="TPR-like_helical_dom_sf"/>
</dbReference>
<dbReference type="AlphaFoldDB" id="A0A9P8KVK4"/>
<proteinExistence type="predicted"/>
<dbReference type="GO" id="GO:0003824">
    <property type="term" value="F:catalytic activity"/>
    <property type="evidence" value="ECO:0007669"/>
    <property type="project" value="InterPro"/>
</dbReference>
<evidence type="ECO:0000313" key="2">
    <source>
        <dbReference type="EMBL" id="KAH0530123.1"/>
    </source>
</evidence>
<dbReference type="PANTHER" id="PTHR46082:SF6">
    <property type="entry name" value="AAA+ ATPASE DOMAIN-CONTAINING PROTEIN-RELATED"/>
    <property type="match status" value="1"/>
</dbReference>
<accession>A0A9P8KVK4</accession>
<dbReference type="PANTHER" id="PTHR46082">
    <property type="entry name" value="ATP/GTP-BINDING PROTEIN-RELATED"/>
    <property type="match status" value="1"/>
</dbReference>
<dbReference type="Proteomes" id="UP000826573">
    <property type="component" value="Unassembled WGS sequence"/>
</dbReference>
<name>A0A9P8KVK4_9HYPO</name>
<dbReference type="Gene3D" id="3.40.50.1580">
    <property type="entry name" value="Nucleoside phosphorylase domain"/>
    <property type="match status" value="1"/>
</dbReference>
<dbReference type="EMBL" id="JAIMJC010000002">
    <property type="protein sequence ID" value="KAH0530123.1"/>
    <property type="molecule type" value="Genomic_DNA"/>
</dbReference>
<dbReference type="SUPFAM" id="SSF53167">
    <property type="entry name" value="Purine and uridine phosphorylases"/>
    <property type="match status" value="1"/>
</dbReference>
<dbReference type="SUPFAM" id="SSF48452">
    <property type="entry name" value="TPR-like"/>
    <property type="match status" value="2"/>
</dbReference>